<accession>A0A381X0U8</accession>
<dbReference type="EMBL" id="UINC01013538">
    <property type="protein sequence ID" value="SVA58416.1"/>
    <property type="molecule type" value="Genomic_DNA"/>
</dbReference>
<gene>
    <name evidence="1" type="ORF">METZ01_LOCUS111270</name>
</gene>
<reference evidence="1" key="1">
    <citation type="submission" date="2018-05" db="EMBL/GenBank/DDBJ databases">
        <authorList>
            <person name="Lanie J.A."/>
            <person name="Ng W.-L."/>
            <person name="Kazmierczak K.M."/>
            <person name="Andrzejewski T.M."/>
            <person name="Davidsen T.M."/>
            <person name="Wayne K.J."/>
            <person name="Tettelin H."/>
            <person name="Glass J.I."/>
            <person name="Rusch D."/>
            <person name="Podicherti R."/>
            <person name="Tsui H.-C.T."/>
            <person name="Winkler M.E."/>
        </authorList>
    </citation>
    <scope>NUCLEOTIDE SEQUENCE</scope>
</reference>
<proteinExistence type="predicted"/>
<sequence length="127" mass="14547">MRSLIVYSILWFIVLSKPIEVLANDYTTRTYTAHSCELFAEDAYQAADTYRRGVILKDILDLIENAPVADSMKHRAFQAIQLVWKNQLDNPALAYSLAMGLCLKPKQEMAPIDDSWVTSPRTSREFF</sequence>
<evidence type="ECO:0000313" key="1">
    <source>
        <dbReference type="EMBL" id="SVA58416.1"/>
    </source>
</evidence>
<name>A0A381X0U8_9ZZZZ</name>
<dbReference type="AlphaFoldDB" id="A0A381X0U8"/>
<protein>
    <submittedName>
        <fullName evidence="1">Uncharacterized protein</fullName>
    </submittedName>
</protein>
<organism evidence="1">
    <name type="scientific">marine metagenome</name>
    <dbReference type="NCBI Taxonomy" id="408172"/>
    <lineage>
        <taxon>unclassified sequences</taxon>
        <taxon>metagenomes</taxon>
        <taxon>ecological metagenomes</taxon>
    </lineage>
</organism>